<dbReference type="SUPFAM" id="SSF69118">
    <property type="entry name" value="AhpD-like"/>
    <property type="match status" value="1"/>
</dbReference>
<evidence type="ECO:0000259" key="1">
    <source>
        <dbReference type="Pfam" id="PF02627"/>
    </source>
</evidence>
<dbReference type="Proteomes" id="UP000660611">
    <property type="component" value="Unassembled WGS sequence"/>
</dbReference>
<accession>A0A919PU84</accession>
<dbReference type="Gene3D" id="1.20.1290.10">
    <property type="entry name" value="AhpD-like"/>
    <property type="match status" value="1"/>
</dbReference>
<feature type="domain" description="Carboxymuconolactone decarboxylase-like" evidence="1">
    <location>
        <begin position="22"/>
        <end position="105"/>
    </location>
</feature>
<proteinExistence type="predicted"/>
<dbReference type="EMBL" id="BONQ01000129">
    <property type="protein sequence ID" value="GIG50294.1"/>
    <property type="molecule type" value="Genomic_DNA"/>
</dbReference>
<evidence type="ECO:0000313" key="3">
    <source>
        <dbReference type="Proteomes" id="UP000660611"/>
    </source>
</evidence>
<dbReference type="PANTHER" id="PTHR33570:SF9">
    <property type="entry name" value="BLL4600 PROTEIN"/>
    <property type="match status" value="1"/>
</dbReference>
<dbReference type="InterPro" id="IPR029032">
    <property type="entry name" value="AhpD-like"/>
</dbReference>
<sequence>MGVMSEQSEPSGPHRMFGDFAPAFVDLTDNVVFGQVWQRPELSPRDRSLITVASLLTSGATEQLPFHLARARDNGLTETELVEVITHLAFYAGWPKAVSAMTVAKQLFRGDH</sequence>
<dbReference type="GO" id="GO:0051920">
    <property type="term" value="F:peroxiredoxin activity"/>
    <property type="evidence" value="ECO:0007669"/>
    <property type="project" value="InterPro"/>
</dbReference>
<organism evidence="2 3">
    <name type="scientific">Dactylosporangium siamense</name>
    <dbReference type="NCBI Taxonomy" id="685454"/>
    <lineage>
        <taxon>Bacteria</taxon>
        <taxon>Bacillati</taxon>
        <taxon>Actinomycetota</taxon>
        <taxon>Actinomycetes</taxon>
        <taxon>Micromonosporales</taxon>
        <taxon>Micromonosporaceae</taxon>
        <taxon>Dactylosporangium</taxon>
    </lineage>
</organism>
<protein>
    <submittedName>
        <fullName evidence="2">4-carboxymuconolactone decarboxylase</fullName>
    </submittedName>
</protein>
<comment type="caution">
    <text evidence="2">The sequence shown here is derived from an EMBL/GenBank/DDBJ whole genome shotgun (WGS) entry which is preliminary data.</text>
</comment>
<reference evidence="2" key="1">
    <citation type="submission" date="2021-01" db="EMBL/GenBank/DDBJ databases">
        <title>Whole genome shotgun sequence of Dactylosporangium siamense NBRC 106093.</title>
        <authorList>
            <person name="Komaki H."/>
            <person name="Tamura T."/>
        </authorList>
    </citation>
    <scope>NUCLEOTIDE SEQUENCE</scope>
    <source>
        <strain evidence="2">NBRC 106093</strain>
    </source>
</reference>
<dbReference type="InterPro" id="IPR003779">
    <property type="entry name" value="CMD-like"/>
</dbReference>
<gene>
    <name evidence="2" type="primary">pcaC_2</name>
    <name evidence="2" type="ORF">Dsi01nite_083350</name>
</gene>
<evidence type="ECO:0000313" key="2">
    <source>
        <dbReference type="EMBL" id="GIG50294.1"/>
    </source>
</evidence>
<keyword evidence="3" id="KW-1185">Reference proteome</keyword>
<name>A0A919PU84_9ACTN</name>
<dbReference type="Pfam" id="PF02627">
    <property type="entry name" value="CMD"/>
    <property type="match status" value="1"/>
</dbReference>
<dbReference type="InterPro" id="IPR052512">
    <property type="entry name" value="4CMD/NDH-1_regulator"/>
</dbReference>
<dbReference type="AlphaFoldDB" id="A0A919PU84"/>
<dbReference type="PANTHER" id="PTHR33570">
    <property type="entry name" value="4-CARBOXYMUCONOLACTONE DECARBOXYLASE FAMILY PROTEIN"/>
    <property type="match status" value="1"/>
</dbReference>